<dbReference type="PANTHER" id="PTHR37315:SF1">
    <property type="entry name" value="UPF0311 PROTEIN BLR7842"/>
    <property type="match status" value="1"/>
</dbReference>
<dbReference type="Gene3D" id="2.40.160.20">
    <property type="match status" value="1"/>
</dbReference>
<dbReference type="PANTHER" id="PTHR37315">
    <property type="entry name" value="UPF0311 PROTEIN BLR7842"/>
    <property type="match status" value="1"/>
</dbReference>
<comment type="similarity">
    <text evidence="1">Belongs to the UPF0311 family.</text>
</comment>
<accession>A0ABU7IUJ0</accession>
<dbReference type="InterPro" id="IPR020915">
    <property type="entry name" value="UPF0311"/>
</dbReference>
<dbReference type="Pfam" id="PF11578">
    <property type="entry name" value="DUF3237"/>
    <property type="match status" value="1"/>
</dbReference>
<organism evidence="2 3">
    <name type="scientific">Maribacter cobaltidurans</name>
    <dbReference type="NCBI Taxonomy" id="1178778"/>
    <lineage>
        <taxon>Bacteria</taxon>
        <taxon>Pseudomonadati</taxon>
        <taxon>Bacteroidota</taxon>
        <taxon>Flavobacteriia</taxon>
        <taxon>Flavobacteriales</taxon>
        <taxon>Flavobacteriaceae</taxon>
        <taxon>Maribacter</taxon>
    </lineage>
</organism>
<comment type="caution">
    <text evidence="2">The sequence shown here is derived from an EMBL/GenBank/DDBJ whole genome shotgun (WGS) entry which is preliminary data.</text>
</comment>
<name>A0ABU7IUJ0_9FLAO</name>
<evidence type="ECO:0000313" key="2">
    <source>
        <dbReference type="EMBL" id="MEE1976624.1"/>
    </source>
</evidence>
<keyword evidence="3" id="KW-1185">Reference proteome</keyword>
<dbReference type="HAMAP" id="MF_00775">
    <property type="entry name" value="UPF0311"/>
    <property type="match status" value="1"/>
</dbReference>
<dbReference type="Proteomes" id="UP001356308">
    <property type="component" value="Unassembled WGS sequence"/>
</dbReference>
<evidence type="ECO:0000313" key="3">
    <source>
        <dbReference type="Proteomes" id="UP001356308"/>
    </source>
</evidence>
<gene>
    <name evidence="2" type="ORF">V1I91_11125</name>
</gene>
<evidence type="ECO:0000256" key="1">
    <source>
        <dbReference type="HAMAP-Rule" id="MF_00775"/>
    </source>
</evidence>
<sequence>MKMGIRVFLIAIVLGAWVQVNAQSKIPEPTLEFLFEENVLLEPAQELGVTTYGNRRIINIVGGTFEGPKLKGKILRGGADWQTVREDGTADLVAQYTLQTDDGALIYIVNKGVRHASPEVLQRMKNGEDVDPSAYYMRTAATFETSHEKYKWLNKVIAVASGARLADEVIIRFYQVN</sequence>
<proteinExistence type="inferred from homology"/>
<dbReference type="EMBL" id="JAZDDG010000005">
    <property type="protein sequence ID" value="MEE1976624.1"/>
    <property type="molecule type" value="Genomic_DNA"/>
</dbReference>
<protein>
    <recommendedName>
        <fullName evidence="1">UPF0311 protein V1I91_11125</fullName>
    </recommendedName>
</protein>
<reference evidence="2 3" key="1">
    <citation type="submission" date="2024-01" db="EMBL/GenBank/DDBJ databases">
        <title>Maribacter spp. originated from different algae showed divergent polysaccharides utilization ability.</title>
        <authorList>
            <person name="Wang H."/>
            <person name="Wu Y."/>
        </authorList>
    </citation>
    <scope>NUCLEOTIDE SEQUENCE [LARGE SCALE GENOMIC DNA]</scope>
    <source>
        <strain evidence="2 3">PR1</strain>
    </source>
</reference>
<dbReference type="RefSeq" id="WP_272651325.1">
    <property type="nucleotide sequence ID" value="NZ_JAZDDG010000005.1"/>
</dbReference>